<name>A0AAV7IJ71_COTGL</name>
<gene>
    <name evidence="2" type="ORF">KQX54_004971</name>
</gene>
<protein>
    <submittedName>
        <fullName evidence="2">Uncharacterized protein</fullName>
    </submittedName>
</protein>
<evidence type="ECO:0000313" key="2">
    <source>
        <dbReference type="EMBL" id="KAH0552070.1"/>
    </source>
</evidence>
<keyword evidence="3" id="KW-1185">Reference proteome</keyword>
<evidence type="ECO:0000313" key="3">
    <source>
        <dbReference type="Proteomes" id="UP000826195"/>
    </source>
</evidence>
<feature type="compositionally biased region" description="Polar residues" evidence="1">
    <location>
        <begin position="73"/>
        <end position="87"/>
    </location>
</feature>
<accession>A0AAV7IJ71</accession>
<comment type="caution">
    <text evidence="2">The sequence shown here is derived from an EMBL/GenBank/DDBJ whole genome shotgun (WGS) entry which is preliminary data.</text>
</comment>
<feature type="region of interest" description="Disordered" evidence="1">
    <location>
        <begin position="55"/>
        <end position="152"/>
    </location>
</feature>
<proteinExistence type="predicted"/>
<feature type="compositionally biased region" description="Basic and acidic residues" evidence="1">
    <location>
        <begin position="128"/>
        <end position="139"/>
    </location>
</feature>
<dbReference type="EMBL" id="JAHXZJ010001492">
    <property type="protein sequence ID" value="KAH0552070.1"/>
    <property type="molecule type" value="Genomic_DNA"/>
</dbReference>
<dbReference type="PROSITE" id="PS51257">
    <property type="entry name" value="PROKAR_LIPOPROTEIN"/>
    <property type="match status" value="1"/>
</dbReference>
<evidence type="ECO:0000256" key="1">
    <source>
        <dbReference type="SAM" id="MobiDB-lite"/>
    </source>
</evidence>
<dbReference type="Proteomes" id="UP000826195">
    <property type="component" value="Unassembled WGS sequence"/>
</dbReference>
<reference evidence="2 3" key="1">
    <citation type="journal article" date="2021" name="J. Hered.">
        <title>A chromosome-level genome assembly of the parasitoid wasp, Cotesia glomerata (Hymenoptera: Braconidae).</title>
        <authorList>
            <person name="Pinto B.J."/>
            <person name="Weis J.J."/>
            <person name="Gamble T."/>
            <person name="Ode P.J."/>
            <person name="Paul R."/>
            <person name="Zaspel J.M."/>
        </authorList>
    </citation>
    <scope>NUCLEOTIDE SEQUENCE [LARGE SCALE GENOMIC DNA]</scope>
    <source>
        <strain evidence="2">CgM1</strain>
    </source>
</reference>
<feature type="compositionally biased region" description="Pro residues" evidence="1">
    <location>
        <begin position="116"/>
        <end position="126"/>
    </location>
</feature>
<dbReference type="AlphaFoldDB" id="A0AAV7IJ71"/>
<organism evidence="2 3">
    <name type="scientific">Cotesia glomerata</name>
    <name type="common">Lepidopteran parasitic wasp</name>
    <name type="synonym">Apanteles glomeratus</name>
    <dbReference type="NCBI Taxonomy" id="32391"/>
    <lineage>
        <taxon>Eukaryota</taxon>
        <taxon>Metazoa</taxon>
        <taxon>Ecdysozoa</taxon>
        <taxon>Arthropoda</taxon>
        <taxon>Hexapoda</taxon>
        <taxon>Insecta</taxon>
        <taxon>Pterygota</taxon>
        <taxon>Neoptera</taxon>
        <taxon>Endopterygota</taxon>
        <taxon>Hymenoptera</taxon>
        <taxon>Apocrita</taxon>
        <taxon>Ichneumonoidea</taxon>
        <taxon>Braconidae</taxon>
        <taxon>Microgastrinae</taxon>
        <taxon>Cotesia</taxon>
    </lineage>
</organism>
<feature type="compositionally biased region" description="Low complexity" evidence="1">
    <location>
        <begin position="102"/>
        <end position="115"/>
    </location>
</feature>
<sequence length="152" mass="16414">MDMTLKKESLHAPVNMQHTLTGHTLTFACTEEVAHTRDTSELQAEVRSTIRVLNGWCPRGNGGQSARDETVLMSPSSPNRGSNQIHGTQLGHRSVSGTTINPPTSVVVSSTSSSMRPPPPPPPPRARPSAEGKGHHEEPTSSIPDLDYRSYL</sequence>